<organism evidence="2">
    <name type="scientific">Tetraodon nigroviridis</name>
    <name type="common">Spotted green pufferfish</name>
    <name type="synonym">Chelonodon nigroviridis</name>
    <dbReference type="NCBI Taxonomy" id="99883"/>
    <lineage>
        <taxon>Eukaryota</taxon>
        <taxon>Metazoa</taxon>
        <taxon>Chordata</taxon>
        <taxon>Craniata</taxon>
        <taxon>Vertebrata</taxon>
        <taxon>Euteleostomi</taxon>
        <taxon>Actinopterygii</taxon>
        <taxon>Neopterygii</taxon>
        <taxon>Teleostei</taxon>
        <taxon>Neoteleostei</taxon>
        <taxon>Acanthomorphata</taxon>
        <taxon>Eupercaria</taxon>
        <taxon>Tetraodontiformes</taxon>
        <taxon>Tetradontoidea</taxon>
        <taxon>Tetraodontidae</taxon>
        <taxon>Tetraodon</taxon>
    </lineage>
</organism>
<protein>
    <submittedName>
        <fullName evidence="2">(spotted green pufferfish) hypothetical protein</fullName>
    </submittedName>
</protein>
<dbReference type="OrthoDB" id="9943803at2759"/>
<sequence>MGGEEPPQKEGRVREVGQDWRRWGLCRVPIKQGPAGPPHKARTPTRWRRGAADGGCAELDEPWQESLAAAEEAAGPLLQLRVRPFWPRSPLKALLFPGKPLFSFARRLYRCCQERRRCGRVRGIPGRPTGGSRVEFLLTGEVLSLALTRAELHLQLSNPQRLDLQPLLPAAAKRGLPTRYALLSHGDTVDLRLDLLFLVQRLQAALEPKGRPSEGVWKATQSSRTDAGGGALDLGLALDCHRDGAKVGCRARGVQLTQTPFMVVHY</sequence>
<reference evidence="2" key="1">
    <citation type="journal article" date="2004" name="Nature">
        <title>Genome duplication in the teleost fish Tetraodon nigroviridis reveals the early vertebrate proto-karyotype.</title>
        <authorList>
            <person name="Jaillon O."/>
            <person name="Aury J.-M."/>
            <person name="Brunet F."/>
            <person name="Petit J.-L."/>
            <person name="Stange-Thomann N."/>
            <person name="Mauceli E."/>
            <person name="Bouneau L."/>
            <person name="Fischer C."/>
            <person name="Ozouf-Costaz C."/>
            <person name="Bernot A."/>
            <person name="Nicaud S."/>
            <person name="Jaffe D."/>
            <person name="Fisher S."/>
            <person name="Lutfalla G."/>
            <person name="Dossat C."/>
            <person name="Segurens B."/>
            <person name="Dasilva C."/>
            <person name="Salanoubat M."/>
            <person name="Levy M."/>
            <person name="Boudet N."/>
            <person name="Castellano S."/>
            <person name="Anthouard V."/>
            <person name="Jubin C."/>
            <person name="Castelli V."/>
            <person name="Katinka M."/>
            <person name="Vacherie B."/>
            <person name="Biemont C."/>
            <person name="Skalli Z."/>
            <person name="Cattolico L."/>
            <person name="Poulain J."/>
            <person name="De Berardinis V."/>
            <person name="Cruaud C."/>
            <person name="Duprat S."/>
            <person name="Brottier P."/>
            <person name="Coutanceau J.-P."/>
            <person name="Gouzy J."/>
            <person name="Parra G."/>
            <person name="Lardier G."/>
            <person name="Chapple C."/>
            <person name="McKernan K.J."/>
            <person name="McEwan P."/>
            <person name="Bosak S."/>
            <person name="Kellis M."/>
            <person name="Volff J.-N."/>
            <person name="Guigo R."/>
            <person name="Zody M.C."/>
            <person name="Mesirov J."/>
            <person name="Lindblad-Toh K."/>
            <person name="Birren B."/>
            <person name="Nusbaum C."/>
            <person name="Kahn D."/>
            <person name="Robinson-Rechavi M."/>
            <person name="Laudet V."/>
            <person name="Schachter V."/>
            <person name="Quetier F."/>
            <person name="Saurin W."/>
            <person name="Scarpelli C."/>
            <person name="Wincker P."/>
            <person name="Lander E.S."/>
            <person name="Weissenbach J."/>
            <person name="Roest Crollius H."/>
        </authorList>
    </citation>
    <scope>NUCLEOTIDE SEQUENCE [LARGE SCALE GENOMIC DNA]</scope>
</reference>
<dbReference type="EMBL" id="CAAE01014692">
    <property type="protein sequence ID" value="CAG02510.1"/>
    <property type="molecule type" value="Genomic_DNA"/>
</dbReference>
<accession>Q4SA22</accession>
<feature type="compositionally biased region" description="Basic residues" evidence="1">
    <location>
        <begin position="39"/>
        <end position="49"/>
    </location>
</feature>
<evidence type="ECO:0000256" key="1">
    <source>
        <dbReference type="SAM" id="MobiDB-lite"/>
    </source>
</evidence>
<feature type="region of interest" description="Disordered" evidence="1">
    <location>
        <begin position="28"/>
        <end position="51"/>
    </location>
</feature>
<reference evidence="2" key="2">
    <citation type="submission" date="2004-02" db="EMBL/GenBank/DDBJ databases">
        <authorList>
            <consortium name="Genoscope"/>
            <consortium name="Whitehead Institute Centre for Genome Research"/>
        </authorList>
    </citation>
    <scope>NUCLEOTIDE SEQUENCE</scope>
</reference>
<gene>
    <name evidence="2" type="ORF">GSTENG00021638001</name>
</gene>
<name>Q4SA22_TETNG</name>
<proteinExistence type="predicted"/>
<comment type="caution">
    <text evidence="2">The sequence shown here is derived from an EMBL/GenBank/DDBJ whole genome shotgun (WGS) entry which is preliminary data.</text>
</comment>
<evidence type="ECO:0000313" key="2">
    <source>
        <dbReference type="EMBL" id="CAG02510.1"/>
    </source>
</evidence>
<dbReference type="KEGG" id="tng:GSTEN00021638G001"/>
<dbReference type="AlphaFoldDB" id="Q4SA22"/>